<organism evidence="2 3">
    <name type="scientific">Acer yangbiense</name>
    <dbReference type="NCBI Taxonomy" id="1000413"/>
    <lineage>
        <taxon>Eukaryota</taxon>
        <taxon>Viridiplantae</taxon>
        <taxon>Streptophyta</taxon>
        <taxon>Embryophyta</taxon>
        <taxon>Tracheophyta</taxon>
        <taxon>Spermatophyta</taxon>
        <taxon>Magnoliopsida</taxon>
        <taxon>eudicotyledons</taxon>
        <taxon>Gunneridae</taxon>
        <taxon>Pentapetalae</taxon>
        <taxon>rosids</taxon>
        <taxon>malvids</taxon>
        <taxon>Sapindales</taxon>
        <taxon>Sapindaceae</taxon>
        <taxon>Hippocastanoideae</taxon>
        <taxon>Acereae</taxon>
        <taxon>Acer</taxon>
    </lineage>
</organism>
<evidence type="ECO:0000313" key="2">
    <source>
        <dbReference type="EMBL" id="TXG60956.1"/>
    </source>
</evidence>
<feature type="compositionally biased region" description="Basic and acidic residues" evidence="1">
    <location>
        <begin position="241"/>
        <end position="259"/>
    </location>
</feature>
<dbReference type="EMBL" id="VAHF01000005">
    <property type="protein sequence ID" value="TXG60956.1"/>
    <property type="molecule type" value="Genomic_DNA"/>
</dbReference>
<dbReference type="AlphaFoldDB" id="A0A5C7HX94"/>
<keyword evidence="3" id="KW-1185">Reference proteome</keyword>
<dbReference type="OrthoDB" id="1707487at2759"/>
<comment type="caution">
    <text evidence="2">The sequence shown here is derived from an EMBL/GenBank/DDBJ whole genome shotgun (WGS) entry which is preliminary data.</text>
</comment>
<dbReference type="PANTHER" id="PTHR31286">
    <property type="entry name" value="GLYCINE-RICH CELL WALL STRUCTURAL PROTEIN 1.8-LIKE"/>
    <property type="match status" value="1"/>
</dbReference>
<protein>
    <submittedName>
        <fullName evidence="2">Uncharacterized protein</fullName>
    </submittedName>
</protein>
<feature type="region of interest" description="Disordered" evidence="1">
    <location>
        <begin position="241"/>
        <end position="286"/>
    </location>
</feature>
<dbReference type="Proteomes" id="UP000323000">
    <property type="component" value="Chromosome 5"/>
</dbReference>
<gene>
    <name evidence="2" type="ORF">EZV62_012319</name>
</gene>
<evidence type="ECO:0000313" key="3">
    <source>
        <dbReference type="Proteomes" id="UP000323000"/>
    </source>
</evidence>
<reference evidence="3" key="1">
    <citation type="journal article" date="2019" name="Gigascience">
        <title>De novo genome assembly of the endangered Acer yangbiense, a plant species with extremely small populations endemic to Yunnan Province, China.</title>
        <authorList>
            <person name="Yang J."/>
            <person name="Wariss H.M."/>
            <person name="Tao L."/>
            <person name="Zhang R."/>
            <person name="Yun Q."/>
            <person name="Hollingsworth P."/>
            <person name="Dao Z."/>
            <person name="Luo G."/>
            <person name="Guo H."/>
            <person name="Ma Y."/>
            <person name="Sun W."/>
        </authorList>
    </citation>
    <scope>NUCLEOTIDE SEQUENCE [LARGE SCALE GENOMIC DNA]</scope>
    <source>
        <strain evidence="3">cv. Malutang</strain>
    </source>
</reference>
<sequence length="371" mass="42240">MLTMDAKELERLCGALSIQELEGLVKSLDEGMKTMRERKLAFCLVGKDQNRIINGGPWNFDKAIVVLEKMPLDGDITNLEYNKVEFWIQVHKIPHLCMSKEIGIFLGKLIGDVKEVDLAIVREENNRSLKVDLMGTGKVTTMLLRYERLQDYCFKCKRIGHGIREYSLEGDIREVTSEANYRLCMWLCTRSLPKKMQNRFGRQENVNTGTYMGSHGVKENRVNHGRSQEFWRSSKSLLEGKAGERKRSTSKSSWREKENGPLISKDSCMGSLEEAGGVQSGKNKPREVENDVAAMCIDLGLKNVEILQDPKEAKTYGPGHNREVNKRWKLVNRVSLLLDKQNSLGIELGKRSEEALANDLRASKKNARVYK</sequence>
<dbReference type="PANTHER" id="PTHR31286:SF167">
    <property type="entry name" value="OS09G0268800 PROTEIN"/>
    <property type="match status" value="1"/>
</dbReference>
<accession>A0A5C7HX94</accession>
<name>A0A5C7HX94_9ROSI</name>
<dbReference type="InterPro" id="IPR040256">
    <property type="entry name" value="At4g02000-like"/>
</dbReference>
<proteinExistence type="predicted"/>
<evidence type="ECO:0000256" key="1">
    <source>
        <dbReference type="SAM" id="MobiDB-lite"/>
    </source>
</evidence>